<dbReference type="InterPro" id="IPR019786">
    <property type="entry name" value="Zinc_finger_PHD-type_CS"/>
</dbReference>
<feature type="compositionally biased region" description="Basic residues" evidence="13">
    <location>
        <begin position="1060"/>
        <end position="1070"/>
    </location>
</feature>
<feature type="compositionally biased region" description="Low complexity" evidence="13">
    <location>
        <begin position="1169"/>
        <end position="1178"/>
    </location>
</feature>
<evidence type="ECO:0000256" key="1">
    <source>
        <dbReference type="ARBA" id="ARBA00004123"/>
    </source>
</evidence>
<feature type="compositionally biased region" description="Basic and acidic residues" evidence="13">
    <location>
        <begin position="1590"/>
        <end position="1602"/>
    </location>
</feature>
<evidence type="ECO:0000256" key="8">
    <source>
        <dbReference type="ARBA" id="ARBA00022840"/>
    </source>
</evidence>
<keyword evidence="12" id="KW-0175">Coiled coil</keyword>
<keyword evidence="4" id="KW-0547">Nucleotide-binding</keyword>
<comment type="subcellular location">
    <subcellularLocation>
        <location evidence="1">Nucleus</location>
    </subcellularLocation>
</comment>
<dbReference type="GO" id="GO:0003682">
    <property type="term" value="F:chromatin binding"/>
    <property type="evidence" value="ECO:0000318"/>
    <property type="project" value="GO_Central"/>
</dbReference>
<feature type="region of interest" description="Disordered" evidence="13">
    <location>
        <begin position="1926"/>
        <end position="2112"/>
    </location>
</feature>
<gene>
    <name evidence="15" type="ORF">KFL_005070080</name>
</gene>
<dbReference type="Proteomes" id="UP000054558">
    <property type="component" value="Unassembled WGS sequence"/>
</dbReference>
<feature type="compositionally biased region" description="Basic and acidic residues" evidence="13">
    <location>
        <begin position="473"/>
        <end position="485"/>
    </location>
</feature>
<dbReference type="PANTHER" id="PTHR12172">
    <property type="entry name" value="CELL CYCLE CHECKPOINT PROTEIN RAD17"/>
    <property type="match status" value="1"/>
</dbReference>
<dbReference type="Pfam" id="PF00004">
    <property type="entry name" value="AAA"/>
    <property type="match status" value="1"/>
</dbReference>
<evidence type="ECO:0000313" key="16">
    <source>
        <dbReference type="Proteomes" id="UP000054558"/>
    </source>
</evidence>
<name>A0A1Y1IJK0_KLENI</name>
<proteinExistence type="inferred from homology"/>
<feature type="compositionally biased region" description="Basic residues" evidence="13">
    <location>
        <begin position="1341"/>
        <end position="1354"/>
    </location>
</feature>
<keyword evidence="3" id="KW-0479">Metal-binding</keyword>
<evidence type="ECO:0000256" key="10">
    <source>
        <dbReference type="ARBA" id="ARBA00023306"/>
    </source>
</evidence>
<keyword evidence="8" id="KW-0067">ATP-binding</keyword>
<protein>
    <recommendedName>
        <fullName evidence="14">PHD-type domain-containing protein</fullName>
    </recommendedName>
</protein>
<feature type="compositionally biased region" description="Basic and acidic residues" evidence="13">
    <location>
        <begin position="494"/>
        <end position="551"/>
    </location>
</feature>
<evidence type="ECO:0000256" key="4">
    <source>
        <dbReference type="ARBA" id="ARBA00022741"/>
    </source>
</evidence>
<feature type="region of interest" description="Disordered" evidence="13">
    <location>
        <begin position="139"/>
        <end position="193"/>
    </location>
</feature>
<feature type="region of interest" description="Disordered" evidence="13">
    <location>
        <begin position="470"/>
        <end position="745"/>
    </location>
</feature>
<evidence type="ECO:0000256" key="5">
    <source>
        <dbReference type="ARBA" id="ARBA00022763"/>
    </source>
</evidence>
<accession>A0A1Y1IJK0</accession>
<comment type="similarity">
    <text evidence="2">Belongs to the rad17/RAD24 family.</text>
</comment>
<feature type="region of interest" description="Disordered" evidence="13">
    <location>
        <begin position="79"/>
        <end position="116"/>
    </location>
</feature>
<evidence type="ECO:0000313" key="15">
    <source>
        <dbReference type="EMBL" id="GAQ89291.1"/>
    </source>
</evidence>
<dbReference type="OMA" id="EHETIWE"/>
<feature type="compositionally biased region" description="Polar residues" evidence="13">
    <location>
        <begin position="710"/>
        <end position="722"/>
    </location>
</feature>
<feature type="compositionally biased region" description="Basic and acidic residues" evidence="13">
    <location>
        <begin position="349"/>
        <end position="359"/>
    </location>
</feature>
<keyword evidence="16" id="KW-1185">Reference proteome</keyword>
<dbReference type="SUPFAM" id="SSF57903">
    <property type="entry name" value="FYVE/PHD zinc finger"/>
    <property type="match status" value="1"/>
</dbReference>
<dbReference type="InterPro" id="IPR011011">
    <property type="entry name" value="Znf_FYVE_PHD"/>
</dbReference>
<evidence type="ECO:0000256" key="11">
    <source>
        <dbReference type="PROSITE-ProRule" id="PRU00146"/>
    </source>
</evidence>
<dbReference type="InterPro" id="IPR027417">
    <property type="entry name" value="P-loop_NTPase"/>
</dbReference>
<dbReference type="Gene3D" id="3.40.50.300">
    <property type="entry name" value="P-loop containing nucleotide triphosphate hydrolases"/>
    <property type="match status" value="2"/>
</dbReference>
<dbReference type="InterPro" id="IPR001965">
    <property type="entry name" value="Znf_PHD"/>
</dbReference>
<dbReference type="Gene3D" id="3.30.40.10">
    <property type="entry name" value="Zinc/RING finger domain, C3HC4 (zinc finger)"/>
    <property type="match status" value="1"/>
</dbReference>
<dbReference type="SMART" id="SM00249">
    <property type="entry name" value="PHD"/>
    <property type="match status" value="1"/>
</dbReference>
<dbReference type="PANTHER" id="PTHR12172:SF1">
    <property type="entry name" value="P-LOOP CONTAINING NUCLEOSIDE TRIPHOSPHATE HYDROLASES SUPERFAMILY PROTEIN"/>
    <property type="match status" value="1"/>
</dbReference>
<feature type="compositionally biased region" description="Basic and acidic residues" evidence="13">
    <location>
        <begin position="17"/>
        <end position="57"/>
    </location>
</feature>
<keyword evidence="9" id="KW-0539">Nucleus</keyword>
<reference evidence="15 16" key="1">
    <citation type="journal article" date="2014" name="Nat. Commun.">
        <title>Klebsormidium flaccidum genome reveals primary factors for plant terrestrial adaptation.</title>
        <authorList>
            <person name="Hori K."/>
            <person name="Maruyama F."/>
            <person name="Fujisawa T."/>
            <person name="Togashi T."/>
            <person name="Yamamoto N."/>
            <person name="Seo M."/>
            <person name="Sato S."/>
            <person name="Yamada T."/>
            <person name="Mori H."/>
            <person name="Tajima N."/>
            <person name="Moriyama T."/>
            <person name="Ikeuchi M."/>
            <person name="Watanabe M."/>
            <person name="Wada H."/>
            <person name="Kobayashi K."/>
            <person name="Saito M."/>
            <person name="Masuda T."/>
            <person name="Sasaki-Sekimoto Y."/>
            <person name="Mashiguchi K."/>
            <person name="Awai K."/>
            <person name="Shimojima M."/>
            <person name="Masuda S."/>
            <person name="Iwai M."/>
            <person name="Nobusawa T."/>
            <person name="Narise T."/>
            <person name="Kondo S."/>
            <person name="Saito H."/>
            <person name="Sato R."/>
            <person name="Murakawa M."/>
            <person name="Ihara Y."/>
            <person name="Oshima-Yamada Y."/>
            <person name="Ohtaka K."/>
            <person name="Satoh M."/>
            <person name="Sonobe K."/>
            <person name="Ishii M."/>
            <person name="Ohtani R."/>
            <person name="Kanamori-Sato M."/>
            <person name="Honoki R."/>
            <person name="Miyazaki D."/>
            <person name="Mochizuki H."/>
            <person name="Umetsu J."/>
            <person name="Higashi K."/>
            <person name="Shibata D."/>
            <person name="Kamiya Y."/>
            <person name="Sato N."/>
            <person name="Nakamura Y."/>
            <person name="Tabata S."/>
            <person name="Ida S."/>
            <person name="Kurokawa K."/>
            <person name="Ohta H."/>
        </authorList>
    </citation>
    <scope>NUCLEOTIDE SEQUENCE [LARGE SCALE GENOMIC DNA]</scope>
    <source>
        <strain evidence="15 16">NIES-2285</strain>
    </source>
</reference>
<feature type="compositionally biased region" description="Polar residues" evidence="13">
    <location>
        <begin position="401"/>
        <end position="412"/>
    </location>
</feature>
<dbReference type="InterPro" id="IPR019787">
    <property type="entry name" value="Znf_PHD-finger"/>
</dbReference>
<evidence type="ECO:0000259" key="14">
    <source>
        <dbReference type="PROSITE" id="PS50016"/>
    </source>
</evidence>
<feature type="compositionally biased region" description="Basic and acidic residues" evidence="13">
    <location>
        <begin position="1227"/>
        <end position="1239"/>
    </location>
</feature>
<dbReference type="GO" id="GO:0006281">
    <property type="term" value="P:DNA repair"/>
    <property type="evidence" value="ECO:0000318"/>
    <property type="project" value="GO_Central"/>
</dbReference>
<evidence type="ECO:0000256" key="9">
    <source>
        <dbReference type="ARBA" id="ARBA00023242"/>
    </source>
</evidence>
<sequence>MDAAKAIDAQSGGFAGPDHKQIAPDSKEASTGEIGKKSLVESSAWKRHDDQGPEQRRAAANSVVVRPPLAVASIFLSKEQRRRRKEESQVVADVDGQPEFDKGEGAPAKEGTPCREDLTYNQMETVNEMRALKAAAVVKAGDGDPSSKLAPLFLPKKTRVPKEKSFSKSQGTQENPANAGPLGAGKGSKRKRVEKGEAVLVGLENKEPPRNYGEVERELQIGSLKLPSNQTVDAKLGGVAEPDGRGGLLQSETVFVGGVKSKMETVVVGNIQDMGGYVQEEKPLNAAGEEGILEDAAAEKSTGKEASRREGSAGVIEGVRAAEPLTPAKRKRGRSRKATLSEAPNRGKGASERLGRGKCDAAALSKDAKSQGQADEEQAEPVSFQRQVEADPDSEMRPPMTETQLPSQSASFEKQENQGGLAGGMQQVEKQLSSALLQGAGPSAKAAVDAGTQQTVMKVPDIFLTANERKRRLQEAKKEEKRFQEEAAAAAEQAKLEKEALLVKAKEDKKRETEEKRQRAREEKAKQADEKKRLAREERAKGAEERKLKASKEKRRGASSAEGVSEMENGHDASAEAAEGGTPAKKKRGRVRKAKMETGHGTEVVVVLSGSEREETQKPPSLLDTMRKRQEDLRASIRESQEAHAKLNAGKATHPFFKRKQGPPADDVTPASTEAAPAKESKPSLAPLDPFHVTQRHEEDAPPLPWPERQLQSPAASPSNARLETHAPVRLLEPAHPSTSRSRVPGCETQLNLAQRQDRALGALLDFIQAKSHGEDSGDASEAVRQLTTEEALRRRFEWYKARAVQAQPDEAELGPESVSPDVSGAPLTDALWCYKYRPLSSQEVCGNPDGVTFIRDWLAEWTARIAREQRKKLLTSPPPPKPKASAKKWQASEESSDWLVSGGASDSDLRDDEDGLANVLLLSGPTGVGKTATVYALAEELEFHILESNPSEKRSRATILQRFGEATESKGLIKGNVALAGKTDPAKISNALLETLRKSATATAVARQPKAATAKRNTRKRPNVTGGPFAASNGRAGLSDSEVSAFVGSESSGSFGARGKGRKRRRKGKFAQNATGGENPVVDAEPQFQTGRVEEAANGTEAGVGELGGAKRPRKRRKTVAFVGLGKSESEGIAEAPEQTSQGRHVAAQRAAEGGHVVADGTLEDADVAGAPAAEGASPNGTRDAGPDGGGSNVPATGVERGIPVPMSGDGGLAKEQLEEASAEPNEERDVPKGEKAAAESGAFPPAYQRRQRGETGKESAPGGKVAGASVFADRLADGAIGDEVKRGGRQVANVTTAADDRPGMAEESEIAGHTGNDAIEAEPIAAGISAGVPTDSDGRKRKPDGVRRRRSGKLSEGSPPVKKRRSFGSPAVLSKVRTRPCSPDGEQGPLSVVPGGPVLVEIDTAEKGPVRKRVGKRRSSMDKGAKGTAAIKGGGPVPAGVNADVGGKGPSKGGSGSSKALLLFEEVEQQFEEDKGFLSAIATLAASTKRPMILTCNDSLEIPPGCDFRKLSVDFAAPPVLDLTVHGCLVAASEGSPVDPWVMERLVRVTKGDMRKVLLQAQLWSREPTPTDVHATAALPDPPVGGTAKRDASAGVHRRTDELKSVAEAPKRTVGVASMGLEAQTAVQRVGSSSENGHPERDTCPRPTHPRSLWPTSTVRELQLDAGHRSLPALADVALPCQLAAAVDAHQTLQTLRAAQVAERAAAVLAARVYGVLDAEEASAARIRKEIQEAKAAAKATEKAEVAERRRLAREAKRAARRSAETENEVGEIFGDGALLDDLEDVPIGRLSFCGNEAGVLLENTHVPGARKGRRGRRRAIEEDDDVSGGPCDVTPADGPAPEPEAITGRTESLAQALEESQVDQACGVCGSTDGEDAMLLCDGGGCQGALHMYCADPPLAEVPEGDWFCADCLEGREDEVRRSVAGRGAPEGPPKEGMEVNFAGRGREGEARLGGGPRGEEEPDGGDEQTRAEGGPVKEPSAGGKGKEERSAERGDVGKRLASKWKKEEQLPGDPVDVSIMSAAKGDETPRGEREPGETGGPDVRVEMPGPEDEARSGRAGTGPTEGHPGIEEELREGLIEQTAPQNRQGGKSDGGAEGARVGASGGGSSIKVECPVERCSQPKGVAAVIVGGVRVAAARDALPPEPQASRNAGGLIWQAECNQPVADCAPSDAPVDAAEASVGVAGASEAPPAKSEMPSDPDYPSLAEQRLAEIEPLRRDEMRVLVSAESREAVTTAAAVWGLADDLSASELMSQSGGGETAADAPPCDELDLGVPRQAAACLAYASLRWKLDTCHGAVGPKGGASDVELNSIVTVPGAKSEGELEPGGRQLLAAAGDEAALCGFLSGRGGAGERAWLRLRTGATAEQQKLERRTVDDSLREFSHREAAARRIAGLNCQMAHVEYSGFLGKMLTLEAERQHSEEGLRRSDRAVRPHLLDVDLSDELARALMHRTCYGVRFGSHEWDEV</sequence>
<feature type="region of interest" description="Disordered" evidence="13">
    <location>
        <begin position="1632"/>
        <end position="1656"/>
    </location>
</feature>
<keyword evidence="5" id="KW-0227">DNA damage</keyword>
<dbReference type="GO" id="GO:0005634">
    <property type="term" value="C:nucleus"/>
    <property type="evidence" value="ECO:0007669"/>
    <property type="project" value="UniProtKB-SubCell"/>
</dbReference>
<dbReference type="CDD" id="cd15545">
    <property type="entry name" value="PHD_BAZ2A_like"/>
    <property type="match status" value="1"/>
</dbReference>
<keyword evidence="10" id="KW-0131">Cell cycle</keyword>
<dbReference type="GO" id="GO:0016887">
    <property type="term" value="F:ATP hydrolysis activity"/>
    <property type="evidence" value="ECO:0007669"/>
    <property type="project" value="InterPro"/>
</dbReference>
<feature type="compositionally biased region" description="Basic residues" evidence="13">
    <location>
        <begin position="584"/>
        <end position="593"/>
    </location>
</feature>
<evidence type="ECO:0000256" key="12">
    <source>
        <dbReference type="SAM" id="Coils"/>
    </source>
</evidence>
<dbReference type="Pfam" id="PF00628">
    <property type="entry name" value="PHD"/>
    <property type="match status" value="1"/>
</dbReference>
<feature type="region of interest" description="Disordered" evidence="13">
    <location>
        <begin position="1812"/>
        <end position="1845"/>
    </location>
</feature>
<feature type="compositionally biased region" description="Basic and acidic residues" evidence="13">
    <location>
        <begin position="1988"/>
        <end position="2013"/>
    </location>
</feature>
<feature type="region of interest" description="Disordered" evidence="13">
    <location>
        <begin position="1005"/>
        <end position="1268"/>
    </location>
</feature>
<evidence type="ECO:0000256" key="3">
    <source>
        <dbReference type="ARBA" id="ARBA00022723"/>
    </source>
</evidence>
<feature type="domain" description="PHD-type" evidence="14">
    <location>
        <begin position="1866"/>
        <end position="1918"/>
    </location>
</feature>
<dbReference type="GO" id="GO:0000077">
    <property type="term" value="P:DNA damage checkpoint signaling"/>
    <property type="evidence" value="ECO:0000318"/>
    <property type="project" value="GO_Central"/>
</dbReference>
<dbReference type="PROSITE" id="PS50016">
    <property type="entry name" value="ZF_PHD_2"/>
    <property type="match status" value="1"/>
</dbReference>
<feature type="compositionally biased region" description="Basic residues" evidence="13">
    <location>
        <begin position="328"/>
        <end position="337"/>
    </location>
</feature>
<feature type="compositionally biased region" description="Basic and acidic residues" evidence="13">
    <location>
        <begin position="2028"/>
        <end position="2040"/>
    </location>
</feature>
<dbReference type="InterPro" id="IPR004582">
    <property type="entry name" value="Checkpoint_prot_Rad17_Rad24"/>
</dbReference>
<dbReference type="GO" id="GO:0033314">
    <property type="term" value="P:mitotic DNA replication checkpoint signaling"/>
    <property type="evidence" value="ECO:0000318"/>
    <property type="project" value="GO_Central"/>
</dbReference>
<feature type="region of interest" description="Disordered" evidence="13">
    <location>
        <begin position="871"/>
        <end position="908"/>
    </location>
</feature>
<feature type="region of interest" description="Disordered" evidence="13">
    <location>
        <begin position="1578"/>
        <end position="1602"/>
    </location>
</feature>
<feature type="region of interest" description="Disordered" evidence="13">
    <location>
        <begin position="1284"/>
        <end position="1398"/>
    </location>
</feature>
<dbReference type="EMBL" id="DF237456">
    <property type="protein sequence ID" value="GAQ89291.1"/>
    <property type="molecule type" value="Genomic_DNA"/>
</dbReference>
<feature type="compositionally biased region" description="Gly residues" evidence="13">
    <location>
        <begin position="2095"/>
        <end position="2112"/>
    </location>
</feature>
<evidence type="ECO:0000256" key="13">
    <source>
        <dbReference type="SAM" id="MobiDB-lite"/>
    </source>
</evidence>
<dbReference type="PROSITE" id="PS01359">
    <property type="entry name" value="ZF_PHD_1"/>
    <property type="match status" value="1"/>
</dbReference>
<dbReference type="SUPFAM" id="SSF52540">
    <property type="entry name" value="P-loop containing nucleoside triphosphate hydrolases"/>
    <property type="match status" value="1"/>
</dbReference>
<feature type="region of interest" description="Disordered" evidence="13">
    <location>
        <begin position="1"/>
        <end position="63"/>
    </location>
</feature>
<feature type="compositionally biased region" description="Basic and acidic residues" evidence="13">
    <location>
        <begin position="625"/>
        <end position="645"/>
    </location>
</feature>
<keyword evidence="7" id="KW-0862">Zinc</keyword>
<dbReference type="GO" id="GO:0005524">
    <property type="term" value="F:ATP binding"/>
    <property type="evidence" value="ECO:0007669"/>
    <property type="project" value="UniProtKB-KW"/>
</dbReference>
<evidence type="ECO:0000256" key="2">
    <source>
        <dbReference type="ARBA" id="ARBA00006168"/>
    </source>
</evidence>
<feature type="compositionally biased region" description="Basic and acidic residues" evidence="13">
    <location>
        <begin position="2072"/>
        <end position="2082"/>
    </location>
</feature>
<feature type="coiled-coil region" evidence="12">
    <location>
        <begin position="1719"/>
        <end position="1771"/>
    </location>
</feature>
<feature type="compositionally biased region" description="Low complexity" evidence="13">
    <location>
        <begin position="2183"/>
        <end position="2194"/>
    </location>
</feature>
<dbReference type="OrthoDB" id="9996895at2759"/>
<feature type="region of interest" description="Disordered" evidence="13">
    <location>
        <begin position="286"/>
        <end position="427"/>
    </location>
</feature>
<feature type="region of interest" description="Disordered" evidence="13">
    <location>
        <begin position="2183"/>
        <end position="2208"/>
    </location>
</feature>
<keyword evidence="6 11" id="KW-0863">Zinc-finger</keyword>
<evidence type="ECO:0000256" key="7">
    <source>
        <dbReference type="ARBA" id="ARBA00022833"/>
    </source>
</evidence>
<dbReference type="InterPro" id="IPR003959">
    <property type="entry name" value="ATPase_AAA_core"/>
</dbReference>
<evidence type="ECO:0000256" key="6">
    <source>
        <dbReference type="ARBA" id="ARBA00022771"/>
    </source>
</evidence>
<dbReference type="GO" id="GO:0008270">
    <property type="term" value="F:zinc ion binding"/>
    <property type="evidence" value="ECO:0007669"/>
    <property type="project" value="UniProtKB-KW"/>
</dbReference>
<feature type="compositionally biased region" description="Basic and acidic residues" evidence="13">
    <location>
        <begin position="297"/>
        <end position="311"/>
    </location>
</feature>
<organism evidence="15 16">
    <name type="scientific">Klebsormidium nitens</name>
    <name type="common">Green alga</name>
    <name type="synonym">Ulothrix nitens</name>
    <dbReference type="NCBI Taxonomy" id="105231"/>
    <lineage>
        <taxon>Eukaryota</taxon>
        <taxon>Viridiplantae</taxon>
        <taxon>Streptophyta</taxon>
        <taxon>Klebsormidiophyceae</taxon>
        <taxon>Klebsormidiales</taxon>
        <taxon>Klebsormidiaceae</taxon>
        <taxon>Klebsormidium</taxon>
    </lineage>
</organism>
<feature type="compositionally biased region" description="Polar residues" evidence="13">
    <location>
        <begin position="167"/>
        <end position="176"/>
    </location>
</feature>
<dbReference type="InterPro" id="IPR013083">
    <property type="entry name" value="Znf_RING/FYVE/PHD"/>
</dbReference>
<feature type="region of interest" description="Disordered" evidence="13">
    <location>
        <begin position="1411"/>
        <end position="1442"/>
    </location>
</feature>
<dbReference type="STRING" id="105231.A0A1Y1IJK0"/>